<comment type="caution">
    <text evidence="2">The sequence shown here is derived from an EMBL/GenBank/DDBJ whole genome shotgun (WGS) entry which is preliminary data.</text>
</comment>
<feature type="signal peptide" evidence="1">
    <location>
        <begin position="1"/>
        <end position="22"/>
    </location>
</feature>
<dbReference type="Proteomes" id="UP001300502">
    <property type="component" value="Unassembled WGS sequence"/>
</dbReference>
<evidence type="ECO:0000313" key="3">
    <source>
        <dbReference type="Proteomes" id="UP001300502"/>
    </source>
</evidence>
<keyword evidence="3" id="KW-1185">Reference proteome</keyword>
<feature type="chain" id="PRO_5043339562" evidence="1">
    <location>
        <begin position="23"/>
        <end position="193"/>
    </location>
</feature>
<gene>
    <name evidence="2" type="ORF">GAYE_PCTG44G1130</name>
</gene>
<dbReference type="AlphaFoldDB" id="A0AAV9I573"/>
<evidence type="ECO:0000313" key="2">
    <source>
        <dbReference type="EMBL" id="KAK4523237.1"/>
    </source>
</evidence>
<accession>A0AAV9I573</accession>
<organism evidence="2 3">
    <name type="scientific">Galdieria yellowstonensis</name>
    <dbReference type="NCBI Taxonomy" id="3028027"/>
    <lineage>
        <taxon>Eukaryota</taxon>
        <taxon>Rhodophyta</taxon>
        <taxon>Bangiophyceae</taxon>
        <taxon>Galdieriales</taxon>
        <taxon>Galdieriaceae</taxon>
        <taxon>Galdieria</taxon>
    </lineage>
</organism>
<sequence length="193" mass="22612">MAEKSTYLSCLLLVSFALLTFAHDGYQQPYAPSSSYYQQPITYPWIEPCSTACAGCVFCYEVYHFYYPFGLDMLYCNNFGKYCPTTSSNSYMSYSAYSRGYQASYSPSTYLPSYSPSQYGETTYYHPPQYQYPEWYIECYQYCFDCLFCYMEYGFYYRVASINYDNGYGQNSYSTYSSSPYMSSSYSMYPSSY</sequence>
<proteinExistence type="predicted"/>
<keyword evidence="1" id="KW-0732">Signal</keyword>
<evidence type="ECO:0000256" key="1">
    <source>
        <dbReference type="SAM" id="SignalP"/>
    </source>
</evidence>
<protein>
    <submittedName>
        <fullName evidence="2">Uncharacterized protein</fullName>
    </submittedName>
</protein>
<reference evidence="2 3" key="1">
    <citation type="submission" date="2022-07" db="EMBL/GenBank/DDBJ databases">
        <title>Genome-wide signatures of adaptation to extreme environments.</title>
        <authorList>
            <person name="Cho C.H."/>
            <person name="Yoon H.S."/>
        </authorList>
    </citation>
    <scope>NUCLEOTIDE SEQUENCE [LARGE SCALE GENOMIC DNA]</scope>
    <source>
        <strain evidence="2 3">108.79 E11</strain>
    </source>
</reference>
<name>A0AAV9I573_9RHOD</name>
<dbReference type="EMBL" id="JANCYU010000012">
    <property type="protein sequence ID" value="KAK4523237.1"/>
    <property type="molecule type" value="Genomic_DNA"/>
</dbReference>